<dbReference type="PROSITE" id="PS50088">
    <property type="entry name" value="ANK_REPEAT"/>
    <property type="match status" value="1"/>
</dbReference>
<gene>
    <name evidence="4" type="ORF">AT959_18965</name>
</gene>
<keyword evidence="5" id="KW-1185">Reference proteome</keyword>
<evidence type="ECO:0000313" key="5">
    <source>
        <dbReference type="Proteomes" id="UP000070186"/>
    </source>
</evidence>
<proteinExistence type="predicted"/>
<comment type="caution">
    <text evidence="4">The sequence shown here is derived from an EMBL/GenBank/DDBJ whole genome shotgun (WGS) entry which is preliminary data.</text>
</comment>
<keyword evidence="1" id="KW-0677">Repeat</keyword>
<dbReference type="AlphaFoldDB" id="A0A133XD96"/>
<dbReference type="InterPro" id="IPR002110">
    <property type="entry name" value="Ankyrin_rpt"/>
</dbReference>
<sequence length="190" mass="20026">MSGKNLSPSQLIAAIRSGNLPAVSKALDDGANIEETDMHGQPGLPLRTACFSGNLEIVGELIRRGANVNAPGSDGPGMPLRLARRAGHPEVIALLIKHGAEVPPDVPVDPQLLFNTAHLELLPLDAPAPELPVASTVEAEADTAHFNIIEDIDIPASYGTDTNLLTMELLRFNESNATANAPPGRQRPES</sequence>
<evidence type="ECO:0000313" key="4">
    <source>
        <dbReference type="EMBL" id="KXB28913.1"/>
    </source>
</evidence>
<dbReference type="SUPFAM" id="SSF48403">
    <property type="entry name" value="Ankyrin repeat"/>
    <property type="match status" value="1"/>
</dbReference>
<keyword evidence="2 3" id="KW-0040">ANK repeat</keyword>
<protein>
    <submittedName>
        <fullName evidence="4">Uncharacterized protein</fullName>
    </submittedName>
</protein>
<dbReference type="GO" id="GO:0004842">
    <property type="term" value="F:ubiquitin-protein transferase activity"/>
    <property type="evidence" value="ECO:0007669"/>
    <property type="project" value="TreeGrafter"/>
</dbReference>
<evidence type="ECO:0000256" key="2">
    <source>
        <dbReference type="ARBA" id="ARBA00023043"/>
    </source>
</evidence>
<dbReference type="PROSITE" id="PS50297">
    <property type="entry name" value="ANK_REP_REGION"/>
    <property type="match status" value="1"/>
</dbReference>
<reference evidence="4 5" key="1">
    <citation type="submission" date="2015-12" db="EMBL/GenBank/DDBJ databases">
        <title>Nitrous oxide reduction kinetics distinguish bacteria harboring typical versus atypical NosZ.</title>
        <authorList>
            <person name="Yoon S."/>
            <person name="Nissen S."/>
            <person name="Park D."/>
            <person name="Sanford R.A."/>
            <person name="Loeffler F.E."/>
        </authorList>
    </citation>
    <scope>NUCLEOTIDE SEQUENCE [LARGE SCALE GENOMIC DNA]</scope>
    <source>
        <strain evidence="4 5">ATCC BAA-841</strain>
    </source>
</reference>
<dbReference type="PANTHER" id="PTHR24171:SF8">
    <property type="entry name" value="BRCA1-ASSOCIATED RING DOMAIN PROTEIN 1"/>
    <property type="match status" value="1"/>
</dbReference>
<evidence type="ECO:0000256" key="3">
    <source>
        <dbReference type="PROSITE-ProRule" id="PRU00023"/>
    </source>
</evidence>
<dbReference type="PANTHER" id="PTHR24171">
    <property type="entry name" value="ANKYRIN REPEAT DOMAIN-CONTAINING PROTEIN 39-RELATED"/>
    <property type="match status" value="1"/>
</dbReference>
<feature type="repeat" description="ANK" evidence="3">
    <location>
        <begin position="41"/>
        <end position="73"/>
    </location>
</feature>
<dbReference type="InterPro" id="IPR036770">
    <property type="entry name" value="Ankyrin_rpt-contain_sf"/>
</dbReference>
<dbReference type="Proteomes" id="UP000070186">
    <property type="component" value="Unassembled WGS sequence"/>
</dbReference>
<dbReference type="Gene3D" id="1.25.40.20">
    <property type="entry name" value="Ankyrin repeat-containing domain"/>
    <property type="match status" value="1"/>
</dbReference>
<dbReference type="GO" id="GO:0085020">
    <property type="term" value="P:protein K6-linked ubiquitination"/>
    <property type="evidence" value="ECO:0007669"/>
    <property type="project" value="TreeGrafter"/>
</dbReference>
<organism evidence="4 5">
    <name type="scientific">Dechloromonas denitrificans</name>
    <dbReference type="NCBI Taxonomy" id="281362"/>
    <lineage>
        <taxon>Bacteria</taxon>
        <taxon>Pseudomonadati</taxon>
        <taxon>Pseudomonadota</taxon>
        <taxon>Betaproteobacteria</taxon>
        <taxon>Rhodocyclales</taxon>
        <taxon>Azonexaceae</taxon>
        <taxon>Dechloromonas</taxon>
    </lineage>
</organism>
<accession>A0A133XD96</accession>
<evidence type="ECO:0000256" key="1">
    <source>
        <dbReference type="ARBA" id="ARBA00022737"/>
    </source>
</evidence>
<dbReference type="RefSeq" id="WP_066886848.1">
    <property type="nucleotide sequence ID" value="NZ_LODL01000040.1"/>
</dbReference>
<dbReference type="Pfam" id="PF12796">
    <property type="entry name" value="Ank_2"/>
    <property type="match status" value="1"/>
</dbReference>
<name>A0A133XD96_9RHOO</name>
<dbReference type="STRING" id="281362.AT959_18965"/>
<dbReference type="EMBL" id="LODL01000040">
    <property type="protein sequence ID" value="KXB28913.1"/>
    <property type="molecule type" value="Genomic_DNA"/>
</dbReference>